<dbReference type="EMBL" id="KY684110">
    <property type="protein sequence ID" value="ARF12032.1"/>
    <property type="molecule type" value="Genomic_DNA"/>
</dbReference>
<name>A0A1V0SJY7_9VIRU</name>
<accession>A0A1V0SJY7</accession>
<sequence length="152" mass="17328">MGQCAQKAMAPPTLGQQQLDPSVIQVTIQKRVGDNANIILWDSVYQTIEPTDVQNFIRYNANLKYILDRYDCDDFSISLCARVREWVHDAPGTGGVCFGIMTGDLRKKPEDPARPHATCFFIDSQLQVWIAEGMWNDVYLMPDSFQVWQIIL</sequence>
<dbReference type="Gene3D" id="3.30.460.70">
    <property type="match status" value="1"/>
</dbReference>
<protein>
    <submittedName>
        <fullName evidence="1">Uncharacterized protein</fullName>
    </submittedName>
</protein>
<evidence type="ECO:0000313" key="1">
    <source>
        <dbReference type="EMBL" id="ARF12032.1"/>
    </source>
</evidence>
<organism evidence="1">
    <name type="scientific">Klosneuvirus KNV1</name>
    <dbReference type="NCBI Taxonomy" id="1977640"/>
    <lineage>
        <taxon>Viruses</taxon>
        <taxon>Varidnaviria</taxon>
        <taxon>Bamfordvirae</taxon>
        <taxon>Nucleocytoviricota</taxon>
        <taxon>Megaviricetes</taxon>
        <taxon>Imitervirales</taxon>
        <taxon>Mimiviridae</taxon>
        <taxon>Klosneuvirinae</taxon>
        <taxon>Klosneuvirus</taxon>
    </lineage>
</organism>
<proteinExistence type="predicted"/>
<reference evidence="1" key="1">
    <citation type="journal article" date="2017" name="Science">
        <title>Giant viruses with an expanded complement of translation system components.</title>
        <authorList>
            <person name="Schulz F."/>
            <person name="Yutin N."/>
            <person name="Ivanova N.N."/>
            <person name="Ortega D.R."/>
            <person name="Lee T.K."/>
            <person name="Vierheilig J."/>
            <person name="Daims H."/>
            <person name="Horn M."/>
            <person name="Wagner M."/>
            <person name="Jensen G.J."/>
            <person name="Kyrpides N.C."/>
            <person name="Koonin E.V."/>
            <person name="Woyke T."/>
        </authorList>
    </citation>
    <scope>NUCLEOTIDE SEQUENCE</scope>
    <source>
        <strain evidence="1">KNV1</strain>
    </source>
</reference>
<gene>
    <name evidence="1" type="ORF">Klosneuvirus_3_167</name>
</gene>